<keyword evidence="2" id="KW-1185">Reference proteome</keyword>
<evidence type="ECO:0000313" key="1">
    <source>
        <dbReference type="EMBL" id="MBD2546138.1"/>
    </source>
</evidence>
<evidence type="ECO:0000313" key="2">
    <source>
        <dbReference type="Proteomes" id="UP000641954"/>
    </source>
</evidence>
<proteinExistence type="predicted"/>
<sequence>MIVYVNFYKQTISEIFYQIWQTKQISARHRWGLMSALMQDSLSEDERDAIDRLLHAVRRGWLQVEDEA</sequence>
<protein>
    <submittedName>
        <fullName evidence="1">Uncharacterized protein</fullName>
    </submittedName>
</protein>
<dbReference type="Proteomes" id="UP000641954">
    <property type="component" value="Unassembled WGS sequence"/>
</dbReference>
<name>A0ABR8EH54_9CYAN</name>
<gene>
    <name evidence="1" type="ORF">H6G72_20310</name>
</gene>
<reference evidence="1 2" key="1">
    <citation type="journal article" date="2020" name="ISME J.">
        <title>Comparative genomics reveals insights into cyanobacterial evolution and habitat adaptation.</title>
        <authorList>
            <person name="Chen M.Y."/>
            <person name="Teng W.K."/>
            <person name="Zhao L."/>
            <person name="Hu C.X."/>
            <person name="Zhou Y.K."/>
            <person name="Han B.P."/>
            <person name="Song L.R."/>
            <person name="Shu W.S."/>
        </authorList>
    </citation>
    <scope>NUCLEOTIDE SEQUENCE [LARGE SCALE GENOMIC DNA]</scope>
    <source>
        <strain evidence="1 2">FACHB-1370</strain>
    </source>
</reference>
<accession>A0ABR8EH54</accession>
<dbReference type="EMBL" id="JACJSK010000033">
    <property type="protein sequence ID" value="MBD2546138.1"/>
    <property type="molecule type" value="Genomic_DNA"/>
</dbReference>
<organism evidence="1 2">
    <name type="scientific">Planktothricoides raciborskii FACHB-1370</name>
    <dbReference type="NCBI Taxonomy" id="2949576"/>
    <lineage>
        <taxon>Bacteria</taxon>
        <taxon>Bacillati</taxon>
        <taxon>Cyanobacteriota</taxon>
        <taxon>Cyanophyceae</taxon>
        <taxon>Oscillatoriophycideae</taxon>
        <taxon>Oscillatoriales</taxon>
        <taxon>Oscillatoriaceae</taxon>
        <taxon>Planktothricoides</taxon>
    </lineage>
</organism>
<comment type="caution">
    <text evidence="1">The sequence shown here is derived from an EMBL/GenBank/DDBJ whole genome shotgun (WGS) entry which is preliminary data.</text>
</comment>